<keyword evidence="3" id="KW-0813">Transport</keyword>
<keyword evidence="5 8" id="KW-0812">Transmembrane</keyword>
<dbReference type="PANTHER" id="PTHR34979">
    <property type="entry name" value="INNER MEMBRANE PROTEIN YGAZ"/>
    <property type="match status" value="1"/>
</dbReference>
<dbReference type="RefSeq" id="WP_120469580.1">
    <property type="nucleotide sequence ID" value="NZ_RAYQ01000010.1"/>
</dbReference>
<evidence type="ECO:0000256" key="2">
    <source>
        <dbReference type="ARBA" id="ARBA00010735"/>
    </source>
</evidence>
<feature type="transmembrane region" description="Helical" evidence="8">
    <location>
        <begin position="62"/>
        <end position="80"/>
    </location>
</feature>
<evidence type="ECO:0000256" key="5">
    <source>
        <dbReference type="ARBA" id="ARBA00022692"/>
    </source>
</evidence>
<reference evidence="9 10" key="1">
    <citation type="submission" date="2018-09" db="EMBL/GenBank/DDBJ databases">
        <title>Murine metabolic-syndrome-specific gut microbial biobank.</title>
        <authorList>
            <person name="Liu C."/>
        </authorList>
    </citation>
    <scope>NUCLEOTIDE SEQUENCE [LARGE SCALE GENOMIC DNA]</scope>
    <source>
        <strain evidence="9 10">0.1xD8-82</strain>
    </source>
</reference>
<evidence type="ECO:0000313" key="10">
    <source>
        <dbReference type="Proteomes" id="UP000280696"/>
    </source>
</evidence>
<keyword evidence="4" id="KW-1003">Cell membrane</keyword>
<keyword evidence="6 8" id="KW-1133">Transmembrane helix</keyword>
<evidence type="ECO:0000256" key="1">
    <source>
        <dbReference type="ARBA" id="ARBA00004651"/>
    </source>
</evidence>
<feature type="transmembrane region" description="Helical" evidence="8">
    <location>
        <begin position="34"/>
        <end position="55"/>
    </location>
</feature>
<feature type="transmembrane region" description="Helical" evidence="8">
    <location>
        <begin position="181"/>
        <end position="197"/>
    </location>
</feature>
<evidence type="ECO:0000256" key="6">
    <source>
        <dbReference type="ARBA" id="ARBA00022989"/>
    </source>
</evidence>
<keyword evidence="7 8" id="KW-0472">Membrane</keyword>
<evidence type="ECO:0000256" key="8">
    <source>
        <dbReference type="SAM" id="Phobius"/>
    </source>
</evidence>
<dbReference type="Pfam" id="PF03591">
    <property type="entry name" value="AzlC"/>
    <property type="match status" value="1"/>
</dbReference>
<evidence type="ECO:0000256" key="7">
    <source>
        <dbReference type="ARBA" id="ARBA00023136"/>
    </source>
</evidence>
<dbReference type="InterPro" id="IPR011606">
    <property type="entry name" value="Brnchd-chn_aa_trnsp_permease"/>
</dbReference>
<dbReference type="OrthoDB" id="3181706at2"/>
<sequence>MNIRYAFKRSLPVMAGYLVLGMGFGILLEANGYGVWWAFCMSLFIYAGSMQYVAVDLLTGGASLLAAALMTLMVNARHLFYGISMIDRYKDTGAKKPYLIFALTDETYSLVCSGEVPEGVDKNRYFFLVSLLNQSYWIAGSVAGAFIGSLLTFNTSGIEFSMTALFIVVFVEQWKGTSNHLSSLIGVAASLVCLSIFGAERFLIPSMLAITTALMVLRKIPCTKQAEKGGDADE</sequence>
<evidence type="ECO:0000313" key="9">
    <source>
        <dbReference type="EMBL" id="RKI91364.1"/>
    </source>
</evidence>
<evidence type="ECO:0000256" key="4">
    <source>
        <dbReference type="ARBA" id="ARBA00022475"/>
    </source>
</evidence>
<comment type="caution">
    <text evidence="9">The sequence shown here is derived from an EMBL/GenBank/DDBJ whole genome shotgun (WGS) entry which is preliminary data.</text>
</comment>
<name>A0A3A9AK63_9FIRM</name>
<comment type="similarity">
    <text evidence="2">Belongs to the AzlC family.</text>
</comment>
<dbReference type="GO" id="GO:1903785">
    <property type="term" value="P:L-valine transmembrane transport"/>
    <property type="evidence" value="ECO:0007669"/>
    <property type="project" value="TreeGrafter"/>
</dbReference>
<comment type="subcellular location">
    <subcellularLocation>
        <location evidence="1">Cell membrane</location>
        <topology evidence="1">Multi-pass membrane protein</topology>
    </subcellularLocation>
</comment>
<dbReference type="Proteomes" id="UP000280696">
    <property type="component" value="Unassembled WGS sequence"/>
</dbReference>
<gene>
    <name evidence="9" type="ORF">D7V94_10740</name>
</gene>
<feature type="transmembrane region" description="Helical" evidence="8">
    <location>
        <begin position="12"/>
        <end position="28"/>
    </location>
</feature>
<organism evidence="9 10">
    <name type="scientific">Parablautia intestinalis</name>
    <dbReference type="NCBI Taxonomy" id="2320100"/>
    <lineage>
        <taxon>Bacteria</taxon>
        <taxon>Bacillati</taxon>
        <taxon>Bacillota</taxon>
        <taxon>Clostridia</taxon>
        <taxon>Lachnospirales</taxon>
        <taxon>Lachnospiraceae</taxon>
        <taxon>Parablautia</taxon>
    </lineage>
</organism>
<proteinExistence type="inferred from homology"/>
<dbReference type="GO" id="GO:0005886">
    <property type="term" value="C:plasma membrane"/>
    <property type="evidence" value="ECO:0007669"/>
    <property type="project" value="UniProtKB-SubCell"/>
</dbReference>
<dbReference type="EMBL" id="RAYQ01000010">
    <property type="protein sequence ID" value="RKI91364.1"/>
    <property type="molecule type" value="Genomic_DNA"/>
</dbReference>
<feature type="transmembrane region" description="Helical" evidence="8">
    <location>
        <begin position="136"/>
        <end position="169"/>
    </location>
</feature>
<evidence type="ECO:0000256" key="3">
    <source>
        <dbReference type="ARBA" id="ARBA00022448"/>
    </source>
</evidence>
<dbReference type="PANTHER" id="PTHR34979:SF1">
    <property type="entry name" value="INNER MEMBRANE PROTEIN YGAZ"/>
    <property type="match status" value="1"/>
</dbReference>
<dbReference type="AlphaFoldDB" id="A0A3A9AK63"/>
<accession>A0A3A9AK63</accession>
<protein>
    <submittedName>
        <fullName evidence="9">Branched-chain amino acid transporter AzlC</fullName>
    </submittedName>
</protein>
<keyword evidence="10" id="KW-1185">Reference proteome</keyword>